<dbReference type="AlphaFoldDB" id="A0A8K0DDL4"/>
<dbReference type="PANTHER" id="PTHR12703">
    <property type="entry name" value="TRANSMEMBRANE PROTEIN 33"/>
    <property type="match status" value="1"/>
</dbReference>
<dbReference type="GO" id="GO:0061024">
    <property type="term" value="P:membrane organization"/>
    <property type="evidence" value="ECO:0007669"/>
    <property type="project" value="TreeGrafter"/>
</dbReference>
<comment type="subcellular location">
    <subcellularLocation>
        <location evidence="1">Membrane</location>
        <topology evidence="1">Multi-pass membrane protein</topology>
    </subcellularLocation>
</comment>
<comment type="similarity">
    <text evidence="2">Belongs to the PER33/POM33 family.</text>
</comment>
<keyword evidence="8" id="KW-1185">Reference proteome</keyword>
<evidence type="ECO:0000256" key="5">
    <source>
        <dbReference type="ARBA" id="ARBA00023136"/>
    </source>
</evidence>
<dbReference type="Proteomes" id="UP000801492">
    <property type="component" value="Unassembled WGS sequence"/>
</dbReference>
<protein>
    <recommendedName>
        <fullName evidence="9">Krueppel homolog 2</fullName>
    </recommendedName>
</protein>
<evidence type="ECO:0000256" key="6">
    <source>
        <dbReference type="SAM" id="Phobius"/>
    </source>
</evidence>
<dbReference type="PANTHER" id="PTHR12703:SF4">
    <property type="entry name" value="TRANSMEMBRANE PROTEIN 33"/>
    <property type="match status" value="1"/>
</dbReference>
<evidence type="ECO:0008006" key="9">
    <source>
        <dbReference type="Google" id="ProtNLM"/>
    </source>
</evidence>
<proteinExistence type="inferred from homology"/>
<dbReference type="InterPro" id="IPR051645">
    <property type="entry name" value="PER33/POM33_regulator"/>
</dbReference>
<reference evidence="7" key="1">
    <citation type="submission" date="2019-08" db="EMBL/GenBank/DDBJ databases">
        <title>The genome of the North American firefly Photinus pyralis.</title>
        <authorList>
            <consortium name="Photinus pyralis genome working group"/>
            <person name="Fallon T.R."/>
            <person name="Sander Lower S.E."/>
            <person name="Weng J.-K."/>
        </authorList>
    </citation>
    <scope>NUCLEOTIDE SEQUENCE</scope>
    <source>
        <strain evidence="7">TRF0915ILg1</strain>
        <tissue evidence="7">Whole body</tissue>
    </source>
</reference>
<dbReference type="InterPro" id="IPR005344">
    <property type="entry name" value="TMEM33/Pom33"/>
</dbReference>
<keyword evidence="4 6" id="KW-1133">Transmembrane helix</keyword>
<gene>
    <name evidence="7" type="ORF">ILUMI_01954</name>
</gene>
<evidence type="ECO:0000256" key="2">
    <source>
        <dbReference type="ARBA" id="ARBA00007322"/>
    </source>
</evidence>
<dbReference type="GO" id="GO:0005783">
    <property type="term" value="C:endoplasmic reticulum"/>
    <property type="evidence" value="ECO:0007669"/>
    <property type="project" value="TreeGrafter"/>
</dbReference>
<evidence type="ECO:0000256" key="1">
    <source>
        <dbReference type="ARBA" id="ARBA00004141"/>
    </source>
</evidence>
<evidence type="ECO:0000313" key="7">
    <source>
        <dbReference type="EMBL" id="KAF2904223.1"/>
    </source>
</evidence>
<evidence type="ECO:0000256" key="3">
    <source>
        <dbReference type="ARBA" id="ARBA00022692"/>
    </source>
</evidence>
<keyword evidence="5 6" id="KW-0472">Membrane</keyword>
<accession>A0A8K0DDL4</accession>
<comment type="caution">
    <text evidence="7">The sequence shown here is derived from an EMBL/GenBank/DDBJ whole genome shotgun (WGS) entry which is preliminary data.</text>
</comment>
<keyword evidence="3 6" id="KW-0812">Transmembrane</keyword>
<dbReference type="EMBL" id="VTPC01000816">
    <property type="protein sequence ID" value="KAF2904223.1"/>
    <property type="molecule type" value="Genomic_DNA"/>
</dbReference>
<sequence length="261" mass="29562">MSDNTSTSENSERPSRRLNIDALKLHVLSHKIDVALWAIRIFTIIFTMGYFLPIFGTAHSAYYKALLSNAATSALRLHQRLGTVQFNRQFLAQLLLEDSCHYLFYSLIFIYVAPITLVLLPVVLFAILHSASYSLTLLDTLGQNAWWGARLLISIVEFQSRNILRLISFTEIVLMPLCVVLVLMGKAGLLTPFIYYHFLIQRYTSRRNPYTRNMFHELRILFESTAAKPTLPGFLRQALLAIVSFTSKLAPPQVAAAAPPQ</sequence>
<dbReference type="GO" id="GO:0071786">
    <property type="term" value="P:endoplasmic reticulum tubular network organization"/>
    <property type="evidence" value="ECO:0007669"/>
    <property type="project" value="TreeGrafter"/>
</dbReference>
<evidence type="ECO:0000313" key="8">
    <source>
        <dbReference type="Proteomes" id="UP000801492"/>
    </source>
</evidence>
<feature type="transmembrane region" description="Helical" evidence="6">
    <location>
        <begin position="172"/>
        <end position="198"/>
    </location>
</feature>
<organism evidence="7 8">
    <name type="scientific">Ignelater luminosus</name>
    <name type="common">Cucubano</name>
    <name type="synonym">Pyrophorus luminosus</name>
    <dbReference type="NCBI Taxonomy" id="2038154"/>
    <lineage>
        <taxon>Eukaryota</taxon>
        <taxon>Metazoa</taxon>
        <taxon>Ecdysozoa</taxon>
        <taxon>Arthropoda</taxon>
        <taxon>Hexapoda</taxon>
        <taxon>Insecta</taxon>
        <taxon>Pterygota</taxon>
        <taxon>Neoptera</taxon>
        <taxon>Endopterygota</taxon>
        <taxon>Coleoptera</taxon>
        <taxon>Polyphaga</taxon>
        <taxon>Elateriformia</taxon>
        <taxon>Elateroidea</taxon>
        <taxon>Elateridae</taxon>
        <taxon>Agrypninae</taxon>
        <taxon>Pyrophorini</taxon>
        <taxon>Ignelater</taxon>
    </lineage>
</organism>
<feature type="transmembrane region" description="Helical" evidence="6">
    <location>
        <begin position="34"/>
        <end position="55"/>
    </location>
</feature>
<evidence type="ECO:0000256" key="4">
    <source>
        <dbReference type="ARBA" id="ARBA00022989"/>
    </source>
</evidence>
<feature type="transmembrane region" description="Helical" evidence="6">
    <location>
        <begin position="102"/>
        <end position="128"/>
    </location>
</feature>
<name>A0A8K0DDL4_IGNLU</name>
<dbReference type="OrthoDB" id="5581259at2759"/>
<dbReference type="GO" id="GO:0016020">
    <property type="term" value="C:membrane"/>
    <property type="evidence" value="ECO:0007669"/>
    <property type="project" value="UniProtKB-SubCell"/>
</dbReference>
<dbReference type="Pfam" id="PF03661">
    <property type="entry name" value="TMEM33_Pom33"/>
    <property type="match status" value="1"/>
</dbReference>